<dbReference type="Proteomes" id="UP000236434">
    <property type="component" value="Unassembled WGS sequence"/>
</dbReference>
<feature type="coiled-coil region" evidence="9">
    <location>
        <begin position="221"/>
        <end position="255"/>
    </location>
</feature>
<dbReference type="OrthoDB" id="9766019at2"/>
<dbReference type="EMBL" id="AZRL01000016">
    <property type="protein sequence ID" value="PNR96139.1"/>
    <property type="molecule type" value="Genomic_DNA"/>
</dbReference>
<dbReference type="PROSITE" id="PS00297">
    <property type="entry name" value="HSP70_1"/>
    <property type="match status" value="1"/>
</dbReference>
<evidence type="ECO:0000256" key="6">
    <source>
        <dbReference type="ARBA" id="ARBA00023186"/>
    </source>
</evidence>
<dbReference type="FunFam" id="1.20.1270.10:FF:000001">
    <property type="entry name" value="Molecular chaperone DnaK"/>
    <property type="match status" value="1"/>
</dbReference>
<keyword evidence="5 7" id="KW-0346">Stress response</keyword>
<evidence type="ECO:0000256" key="5">
    <source>
        <dbReference type="ARBA" id="ARBA00023016"/>
    </source>
</evidence>
<evidence type="ECO:0000313" key="11">
    <source>
        <dbReference type="Proteomes" id="UP000236434"/>
    </source>
</evidence>
<keyword evidence="2 7" id="KW-0597">Phosphoprotein</keyword>
<dbReference type="InterPro" id="IPR013126">
    <property type="entry name" value="Hsp_70_fam"/>
</dbReference>
<keyword evidence="6 7" id="KW-0143">Chaperone</keyword>
<dbReference type="GO" id="GO:0140662">
    <property type="term" value="F:ATP-dependent protein folding chaperone"/>
    <property type="evidence" value="ECO:0007669"/>
    <property type="project" value="InterPro"/>
</dbReference>
<protein>
    <recommendedName>
        <fullName evidence="7">Chaperone protein DnaK</fullName>
    </recommendedName>
    <alternativeName>
        <fullName evidence="7">HSP70</fullName>
    </alternativeName>
    <alternativeName>
        <fullName evidence="7">Heat shock 70 kDa protein</fullName>
    </alternativeName>
    <alternativeName>
        <fullName evidence="7">Heat shock protein 70</fullName>
    </alternativeName>
</protein>
<evidence type="ECO:0000256" key="9">
    <source>
        <dbReference type="SAM" id="Coils"/>
    </source>
</evidence>
<dbReference type="Gene3D" id="3.30.420.40">
    <property type="match status" value="2"/>
</dbReference>
<evidence type="ECO:0000313" key="10">
    <source>
        <dbReference type="EMBL" id="PNR96139.1"/>
    </source>
</evidence>
<dbReference type="FunFam" id="3.90.640.10:FF:000003">
    <property type="entry name" value="Molecular chaperone DnaK"/>
    <property type="match status" value="1"/>
</dbReference>
<dbReference type="InterPro" id="IPR012725">
    <property type="entry name" value="Chaperone_DnaK"/>
</dbReference>
<reference evidence="10 11" key="1">
    <citation type="submission" date="2013-12" db="EMBL/GenBank/DDBJ databases">
        <title>Comparative genomics of Petrotoga isolates.</title>
        <authorList>
            <person name="Nesbo C.L."/>
            <person name="Charchuk R."/>
            <person name="Chow K."/>
        </authorList>
    </citation>
    <scope>NUCLEOTIDE SEQUENCE [LARGE SCALE GENOMIC DNA]</scope>
    <source>
        <strain evidence="10 11">DSM 13574</strain>
    </source>
</reference>
<dbReference type="PANTHER" id="PTHR19375">
    <property type="entry name" value="HEAT SHOCK PROTEIN 70KDA"/>
    <property type="match status" value="1"/>
</dbReference>
<organism evidence="10 11">
    <name type="scientific">Petrotoga olearia DSM 13574</name>
    <dbReference type="NCBI Taxonomy" id="1122955"/>
    <lineage>
        <taxon>Bacteria</taxon>
        <taxon>Thermotogati</taxon>
        <taxon>Thermotogota</taxon>
        <taxon>Thermotogae</taxon>
        <taxon>Petrotogales</taxon>
        <taxon>Petrotogaceae</taxon>
        <taxon>Petrotoga</taxon>
    </lineage>
</organism>
<dbReference type="PROSITE" id="PS00329">
    <property type="entry name" value="HSP70_2"/>
    <property type="match status" value="1"/>
</dbReference>
<comment type="function">
    <text evidence="7">Acts as a chaperone.</text>
</comment>
<dbReference type="HAMAP" id="MF_00332">
    <property type="entry name" value="DnaK"/>
    <property type="match status" value="1"/>
</dbReference>
<sequence length="600" mass="66499">MSAKEYVVGIDLGTTNSAVAWVKPDGNPEVIPNSEGKRTTPSIVSFTKDGQILVGEPAKRQAILNSDRTVRSIKRYMGSNYTVKIDDKVYTPQQISAFILKKLVKDAEEYLGGKIKKAVITVPAYFNDAQRQATKEAGEIAGLEVLRIINEPTAASIAFGLDRSDEERKIVVYDLGGGTFDVSILDIGEDIIEVIATSGNNQLGGDDFDQRIIDWLADEFMKEYKVDLRKDKQALQRLREAAESAKIELSSKLETDINLPFITVVDGQPVHLEKKLTRAKLEELIEDLIESTRGPIENAMRDAKLSPQDISDVLLVGGSTRIPAVQKLVKNYFGKDPSKNVNPDEAVAIGASVQASIMVGETERDLVLVDVTPLSLGVEVKGGLMEVIIPRNNKIPVKKSKVFTTSVDGQTEVEVRVYQGERPLARDNFFLGSFTLTGIAPAPRGVPQIEVAFDIDSNGIVSVSAKDLGTGKQQSMVVTGRHKLDKEQIDRMMKEAREYEEQDKKVKEKIEMRNQADDLIYQTEKLLRENGDKIPNDLKTNIEEKTKELKQALEEDNIGKIKIVKDELQQEIIKVGQYIYQNQNPEETAGTTNPGNDPEN</sequence>
<evidence type="ECO:0000256" key="8">
    <source>
        <dbReference type="RuleBase" id="RU003322"/>
    </source>
</evidence>
<proteinExistence type="evidence at transcript level"/>
<comment type="caution">
    <text evidence="10">The sequence shown here is derived from an EMBL/GenBank/DDBJ whole genome shotgun (WGS) entry which is preliminary data.</text>
</comment>
<evidence type="ECO:0000256" key="7">
    <source>
        <dbReference type="HAMAP-Rule" id="MF_00332"/>
    </source>
</evidence>
<dbReference type="Gene3D" id="2.60.34.10">
    <property type="entry name" value="Substrate Binding Domain Of DNAk, Chain A, domain 1"/>
    <property type="match status" value="1"/>
</dbReference>
<dbReference type="InterPro" id="IPR018181">
    <property type="entry name" value="Heat_shock_70_CS"/>
</dbReference>
<feature type="coiled-coil region" evidence="9">
    <location>
        <begin position="482"/>
        <end position="509"/>
    </location>
</feature>
<evidence type="ECO:0000256" key="2">
    <source>
        <dbReference type="ARBA" id="ARBA00022553"/>
    </source>
</evidence>
<dbReference type="RefSeq" id="WP_103067207.1">
    <property type="nucleotide sequence ID" value="NZ_AZRL01000016.1"/>
</dbReference>
<dbReference type="CDD" id="cd10234">
    <property type="entry name" value="ASKHA_NBD_HSP70_DnaK-like"/>
    <property type="match status" value="1"/>
</dbReference>
<dbReference type="SUPFAM" id="SSF53067">
    <property type="entry name" value="Actin-like ATPase domain"/>
    <property type="match status" value="2"/>
</dbReference>
<comment type="induction">
    <text evidence="7">By stress conditions e.g. heat shock.</text>
</comment>
<accession>A0A2K1P039</accession>
<gene>
    <name evidence="7 10" type="primary">dnaK</name>
    <name evidence="10" type="ORF">X929_06585</name>
</gene>
<dbReference type="NCBIfam" id="NF001413">
    <property type="entry name" value="PRK00290.1"/>
    <property type="match status" value="1"/>
</dbReference>
<dbReference type="Pfam" id="PF00012">
    <property type="entry name" value="HSP70"/>
    <property type="match status" value="1"/>
</dbReference>
<dbReference type="FunFam" id="2.60.34.10:FF:000014">
    <property type="entry name" value="Chaperone protein DnaK HSP70"/>
    <property type="match status" value="1"/>
</dbReference>
<feature type="modified residue" description="Phosphothreonine; by autocatalysis" evidence="7">
    <location>
        <position position="179"/>
    </location>
</feature>
<dbReference type="InterPro" id="IPR043129">
    <property type="entry name" value="ATPase_NBD"/>
</dbReference>
<dbReference type="GO" id="GO:0005524">
    <property type="term" value="F:ATP binding"/>
    <property type="evidence" value="ECO:0007669"/>
    <property type="project" value="UniProtKB-UniRule"/>
</dbReference>
<keyword evidence="9" id="KW-0175">Coiled coil</keyword>
<dbReference type="GO" id="GO:0051082">
    <property type="term" value="F:unfolded protein binding"/>
    <property type="evidence" value="ECO:0007669"/>
    <property type="project" value="InterPro"/>
</dbReference>
<dbReference type="NCBIfam" id="TIGR02350">
    <property type="entry name" value="prok_dnaK"/>
    <property type="match status" value="1"/>
</dbReference>
<evidence type="ECO:0000256" key="3">
    <source>
        <dbReference type="ARBA" id="ARBA00022741"/>
    </source>
</evidence>
<dbReference type="SUPFAM" id="SSF100920">
    <property type="entry name" value="Heat shock protein 70kD (HSP70), peptide-binding domain"/>
    <property type="match status" value="1"/>
</dbReference>
<evidence type="ECO:0000256" key="1">
    <source>
        <dbReference type="ARBA" id="ARBA00007381"/>
    </source>
</evidence>
<evidence type="ECO:0000256" key="4">
    <source>
        <dbReference type="ARBA" id="ARBA00022840"/>
    </source>
</evidence>
<dbReference type="FunFam" id="3.30.420.40:FF:000071">
    <property type="entry name" value="Molecular chaperone DnaK"/>
    <property type="match status" value="1"/>
</dbReference>
<dbReference type="AlphaFoldDB" id="A0A2K1P039"/>
<name>A0A2K1P039_9BACT</name>
<keyword evidence="3 7" id="KW-0547">Nucleotide-binding</keyword>
<dbReference type="PRINTS" id="PR00301">
    <property type="entry name" value="HEATSHOCK70"/>
</dbReference>
<dbReference type="Gene3D" id="1.20.1270.10">
    <property type="match status" value="1"/>
</dbReference>
<comment type="similarity">
    <text evidence="1 7 8">Belongs to the heat shock protein 70 family.</text>
</comment>
<dbReference type="InterPro" id="IPR029048">
    <property type="entry name" value="HSP70_C_sf"/>
</dbReference>
<keyword evidence="4 7" id="KW-0067">ATP-binding</keyword>
<dbReference type="Gene3D" id="3.90.640.10">
    <property type="entry name" value="Actin, Chain A, domain 4"/>
    <property type="match status" value="1"/>
</dbReference>
<dbReference type="PROSITE" id="PS01036">
    <property type="entry name" value="HSP70_3"/>
    <property type="match status" value="1"/>
</dbReference>
<dbReference type="InterPro" id="IPR029047">
    <property type="entry name" value="HSP70_peptide-bd_sf"/>
</dbReference>